<protein>
    <submittedName>
        <fullName evidence="4">Uncharacterized protein</fullName>
    </submittedName>
</protein>
<sequence>VEFACGAGQINLKRAQHPGLVYDPTELDCIKFLCSQGNTTELLQIITGWNSSCSSQSNEGRGLSDHLNYPSFGFIIHVSWAAAIVSRQSEKGSIDKFILCGSLVWDDGNFQVRSPIVVHVVF</sequence>
<evidence type="ECO:0000256" key="3">
    <source>
        <dbReference type="ARBA" id="ARBA00022729"/>
    </source>
</evidence>
<feature type="non-terminal residue" evidence="4">
    <location>
        <position position="1"/>
    </location>
</feature>
<evidence type="ECO:0000313" key="4">
    <source>
        <dbReference type="EMBL" id="RXI08886.1"/>
    </source>
</evidence>
<comment type="subcellular location">
    <subcellularLocation>
        <location evidence="1">Secreted</location>
    </subcellularLocation>
</comment>
<accession>A0A498KMZ5</accession>
<reference evidence="4 5" key="1">
    <citation type="submission" date="2018-10" db="EMBL/GenBank/DDBJ databases">
        <title>A high-quality apple genome assembly.</title>
        <authorList>
            <person name="Hu J."/>
        </authorList>
    </citation>
    <scope>NUCLEOTIDE SEQUENCE [LARGE SCALE GENOMIC DNA]</scope>
    <source>
        <strain evidence="5">cv. HFTH1</strain>
        <tissue evidence="4">Young leaf</tissue>
    </source>
</reference>
<dbReference type="Proteomes" id="UP000290289">
    <property type="component" value="Chromosome 1"/>
</dbReference>
<evidence type="ECO:0000256" key="1">
    <source>
        <dbReference type="ARBA" id="ARBA00004613"/>
    </source>
</evidence>
<dbReference type="GO" id="GO:0005576">
    <property type="term" value="C:extracellular region"/>
    <property type="evidence" value="ECO:0007669"/>
    <property type="project" value="UniProtKB-SubCell"/>
</dbReference>
<keyword evidence="5" id="KW-1185">Reference proteome</keyword>
<dbReference type="Gene3D" id="2.60.40.2310">
    <property type="match status" value="1"/>
</dbReference>
<dbReference type="AlphaFoldDB" id="A0A498KMZ5"/>
<proteinExistence type="inferred from homology"/>
<comment type="caution">
    <text evidence="4">The sequence shown here is derived from an EMBL/GenBank/DDBJ whole genome shotgun (WGS) entry which is preliminary data.</text>
</comment>
<organism evidence="4 5">
    <name type="scientific">Malus domestica</name>
    <name type="common">Apple</name>
    <name type="synonym">Pyrus malus</name>
    <dbReference type="NCBI Taxonomy" id="3750"/>
    <lineage>
        <taxon>Eukaryota</taxon>
        <taxon>Viridiplantae</taxon>
        <taxon>Streptophyta</taxon>
        <taxon>Embryophyta</taxon>
        <taxon>Tracheophyta</taxon>
        <taxon>Spermatophyta</taxon>
        <taxon>Magnoliopsida</taxon>
        <taxon>eudicotyledons</taxon>
        <taxon>Gunneridae</taxon>
        <taxon>Pentapetalae</taxon>
        <taxon>rosids</taxon>
        <taxon>fabids</taxon>
        <taxon>Rosales</taxon>
        <taxon>Rosaceae</taxon>
        <taxon>Amygdaloideae</taxon>
        <taxon>Maleae</taxon>
        <taxon>Malus</taxon>
    </lineage>
</organism>
<gene>
    <name evidence="4" type="ORF">DVH24_023030</name>
</gene>
<evidence type="ECO:0000313" key="5">
    <source>
        <dbReference type="Proteomes" id="UP000290289"/>
    </source>
</evidence>
<dbReference type="EMBL" id="RDQH01000327">
    <property type="protein sequence ID" value="RXI08886.1"/>
    <property type="molecule type" value="Genomic_DNA"/>
</dbReference>
<comment type="similarity">
    <text evidence="2">Belongs to the peptidase S8 family.</text>
</comment>
<name>A0A498KMZ5_MALDO</name>
<dbReference type="InterPro" id="IPR045051">
    <property type="entry name" value="SBT"/>
</dbReference>
<evidence type="ECO:0000256" key="2">
    <source>
        <dbReference type="ARBA" id="ARBA00011073"/>
    </source>
</evidence>
<dbReference type="PANTHER" id="PTHR10795">
    <property type="entry name" value="PROPROTEIN CONVERTASE SUBTILISIN/KEXIN"/>
    <property type="match status" value="1"/>
</dbReference>
<keyword evidence="3" id="KW-0732">Signal</keyword>